<protein>
    <submittedName>
        <fullName evidence="1">FAD-dependent oxidoreductase</fullName>
    </submittedName>
</protein>
<reference evidence="1" key="1">
    <citation type="submission" date="2020-09" db="EMBL/GenBank/DDBJ databases">
        <title>Pelobacter alkaliphilus sp. nov., a novel anaerobic arsenate-reducing bacterium from terrestrial mud volcano.</title>
        <authorList>
            <person name="Khomyakova M.A."/>
            <person name="Merkel A.Y."/>
            <person name="Slobodkin A.I."/>
        </authorList>
    </citation>
    <scope>NUCLEOTIDE SEQUENCE</scope>
    <source>
        <strain evidence="1">M08fum</strain>
    </source>
</reference>
<dbReference type="PANTHER" id="PTHR16128:SF5">
    <property type="entry name" value="FAD_NAD(P)-BINDING OXIDOREDUCTASE FAMILY PROTEIN"/>
    <property type="match status" value="1"/>
</dbReference>
<dbReference type="SUPFAM" id="SSF51905">
    <property type="entry name" value="FAD/NAD(P)-binding domain"/>
    <property type="match status" value="1"/>
</dbReference>
<keyword evidence="2" id="KW-1185">Reference proteome</keyword>
<gene>
    <name evidence="1" type="ORF">ICT70_04555</name>
</gene>
<accession>A0A8J6QMA9</accession>
<proteinExistence type="predicted"/>
<comment type="caution">
    <text evidence="1">The sequence shown here is derived from an EMBL/GenBank/DDBJ whole genome shotgun (WGS) entry which is preliminary data.</text>
</comment>
<dbReference type="Gene3D" id="3.90.660.10">
    <property type="match status" value="1"/>
</dbReference>
<dbReference type="Gene3D" id="3.50.50.60">
    <property type="entry name" value="FAD/NAD(P)-binding domain"/>
    <property type="match status" value="1"/>
</dbReference>
<evidence type="ECO:0000313" key="1">
    <source>
        <dbReference type="EMBL" id="MBD1399937.1"/>
    </source>
</evidence>
<organism evidence="1 2">
    <name type="scientific">Pelovirga terrestris</name>
    <dbReference type="NCBI Taxonomy" id="2771352"/>
    <lineage>
        <taxon>Bacteria</taxon>
        <taxon>Pseudomonadati</taxon>
        <taxon>Thermodesulfobacteriota</taxon>
        <taxon>Desulfuromonadia</taxon>
        <taxon>Geobacterales</taxon>
        <taxon>Geobacteraceae</taxon>
        <taxon>Pelovirga</taxon>
    </lineage>
</organism>
<dbReference type="EMBL" id="JACWUN010000004">
    <property type="protein sequence ID" value="MBD1399937.1"/>
    <property type="molecule type" value="Genomic_DNA"/>
</dbReference>
<evidence type="ECO:0000313" key="2">
    <source>
        <dbReference type="Proteomes" id="UP000632828"/>
    </source>
</evidence>
<sequence>MRAAVIGAGMAGVTMARQLVAQGNAVTLFDKSKGTGGRMSSRSWQGGWIDHGAPYFAARSDEFAGYLQRHLAPEVWRSWQAQISGTPNQDELADYIGIPRNSSITRSLLGAINFQPSTRIAGLEREGNSWLLFNDGESLLGRWDLVVITAPAPQTYVLVRDFHEIAEQVKKAQMEPCWVAAVQLSEPLNETAEVMIDPVAGLRRIVANSAKPGRNNKNVYLLQATADWSQGHLEETPEMVGAKLCELLLQGLCPATPPQLLFAHRWRYAFTKTPLGKGFLWSQGLQLGICGDWCIGRTVEDAWASAMALAEQISN</sequence>
<dbReference type="Pfam" id="PF13450">
    <property type="entry name" value="NAD_binding_8"/>
    <property type="match status" value="1"/>
</dbReference>
<dbReference type="RefSeq" id="WP_191154215.1">
    <property type="nucleotide sequence ID" value="NZ_JACWUN010000004.1"/>
</dbReference>
<name>A0A8J6QMA9_9BACT</name>
<dbReference type="PANTHER" id="PTHR16128">
    <property type="entry name" value="FAD/NAD(P)-BINDING OXIDOREDUCTASE FAMILY PROTEIN"/>
    <property type="match status" value="1"/>
</dbReference>
<dbReference type="Proteomes" id="UP000632828">
    <property type="component" value="Unassembled WGS sequence"/>
</dbReference>
<dbReference type="InterPro" id="IPR036188">
    <property type="entry name" value="FAD/NAD-bd_sf"/>
</dbReference>
<dbReference type="AlphaFoldDB" id="A0A8J6QMA9"/>